<proteinExistence type="predicted"/>
<protein>
    <submittedName>
        <fullName evidence="1">Uncharacterized protein</fullName>
    </submittedName>
</protein>
<dbReference type="AlphaFoldDB" id="A0A382P7M5"/>
<sequence length="230" mass="26376">MLIFAACRKEWTATEEDMTNYGWTLFEQANLDLTSNTAEEDFDDVLKWFEDATKKDTSYQDGYNGMGWTYAKLSMFKIPDDDFNDLNNAIDAFLKGEGKTQNPRIDHNVWHDILAGLTFTYSVLHDDSMTIVWGDSLLSEIEKDRITWAFPHEAVDINGNYPTDYLDVHITLALAKFIRATTIDDFNSSEYHVDAINVAKNLSDFDANYETIVGQQKLAAKIQELQEILR</sequence>
<organism evidence="1">
    <name type="scientific">marine metagenome</name>
    <dbReference type="NCBI Taxonomy" id="408172"/>
    <lineage>
        <taxon>unclassified sequences</taxon>
        <taxon>metagenomes</taxon>
        <taxon>ecological metagenomes</taxon>
    </lineage>
</organism>
<reference evidence="1" key="1">
    <citation type="submission" date="2018-05" db="EMBL/GenBank/DDBJ databases">
        <authorList>
            <person name="Lanie J.A."/>
            <person name="Ng W.-L."/>
            <person name="Kazmierczak K.M."/>
            <person name="Andrzejewski T.M."/>
            <person name="Davidsen T.M."/>
            <person name="Wayne K.J."/>
            <person name="Tettelin H."/>
            <person name="Glass J.I."/>
            <person name="Rusch D."/>
            <person name="Podicherti R."/>
            <person name="Tsui H.-C.T."/>
            <person name="Winkler M.E."/>
        </authorList>
    </citation>
    <scope>NUCLEOTIDE SEQUENCE</scope>
</reference>
<gene>
    <name evidence="1" type="ORF">METZ01_LOCUS322238</name>
</gene>
<name>A0A382P7M5_9ZZZZ</name>
<accession>A0A382P7M5</accession>
<dbReference type="EMBL" id="UINC01105444">
    <property type="protein sequence ID" value="SVC69384.1"/>
    <property type="molecule type" value="Genomic_DNA"/>
</dbReference>
<evidence type="ECO:0000313" key="1">
    <source>
        <dbReference type="EMBL" id="SVC69384.1"/>
    </source>
</evidence>